<dbReference type="InterPro" id="IPR004494">
    <property type="entry name" value="MauM_NapG"/>
</dbReference>
<comment type="caution">
    <text evidence="10">The sequence shown here is derived from an EMBL/GenBank/DDBJ whole genome shotgun (WGS) entry which is preliminary data.</text>
</comment>
<dbReference type="Gene3D" id="3.30.70.20">
    <property type="match status" value="2"/>
</dbReference>
<dbReference type="PROSITE" id="PS51379">
    <property type="entry name" value="4FE4S_FER_2"/>
    <property type="match status" value="4"/>
</dbReference>
<sequence length="291" mass="30890">MNGGSGEKGSGHPAQPGRRRFLGDLARTACGVGVLGLGLGLHASRANALPAAAIRPPGALPEAEFLAACTRCGLCVRGCPYDVLKLAGLLDEAPAGTPYFVARTEPCVMCEDIPCVPVCPTGALDHALTDIHEARMGLAVVVDHEACIAFQGLRCEVCFNICPVRGKAITLDLQHNARSGKHALFIPVVHSADCTGCGLCEKACILEEAAIKVLPMRLAKGELGHHYRLGWEQKAEHGGSLVTPDQQHRYNLPEGVRYEHGGRGLIIDEGAESPYSDNPLDTLNRGLEPDR</sequence>
<evidence type="ECO:0000259" key="9">
    <source>
        <dbReference type="PROSITE" id="PS51379"/>
    </source>
</evidence>
<keyword evidence="3" id="KW-0479">Metal-binding</keyword>
<dbReference type="SUPFAM" id="SSF54862">
    <property type="entry name" value="4Fe-4S ferredoxins"/>
    <property type="match status" value="1"/>
</dbReference>
<evidence type="ECO:0000313" key="10">
    <source>
        <dbReference type="EMBL" id="RCX32920.1"/>
    </source>
</evidence>
<evidence type="ECO:0000256" key="6">
    <source>
        <dbReference type="ARBA" id="ARBA00023004"/>
    </source>
</evidence>
<dbReference type="PANTHER" id="PTHR43687">
    <property type="entry name" value="ADENYLYLSULFATE REDUCTASE, BETA SUBUNIT"/>
    <property type="match status" value="1"/>
</dbReference>
<evidence type="ECO:0000256" key="4">
    <source>
        <dbReference type="ARBA" id="ARBA00022737"/>
    </source>
</evidence>
<dbReference type="EMBL" id="QPJY01000001">
    <property type="protein sequence ID" value="RCX32920.1"/>
    <property type="molecule type" value="Genomic_DNA"/>
</dbReference>
<accession>A0A369CFT8</accession>
<feature type="domain" description="4Fe-4S ferredoxin-type" evidence="9">
    <location>
        <begin position="59"/>
        <end position="89"/>
    </location>
</feature>
<dbReference type="PROSITE" id="PS00198">
    <property type="entry name" value="4FE4S_FER_1"/>
    <property type="match status" value="1"/>
</dbReference>
<keyword evidence="7" id="KW-0411">Iron-sulfur</keyword>
<gene>
    <name evidence="10" type="ORF">DFQ59_101218</name>
</gene>
<evidence type="ECO:0000256" key="8">
    <source>
        <dbReference type="SAM" id="MobiDB-lite"/>
    </source>
</evidence>
<name>A0A369CFT8_9GAMM</name>
<dbReference type="InterPro" id="IPR017900">
    <property type="entry name" value="4Fe4S_Fe_S_CS"/>
</dbReference>
<dbReference type="PANTHER" id="PTHR43687:SF1">
    <property type="entry name" value="FERREDOXIN III"/>
    <property type="match status" value="1"/>
</dbReference>
<dbReference type="Pfam" id="PF12838">
    <property type="entry name" value="Fer4_7"/>
    <property type="match status" value="2"/>
</dbReference>
<dbReference type="RefSeq" id="WP_114277818.1">
    <property type="nucleotide sequence ID" value="NZ_QPJY01000001.1"/>
</dbReference>
<keyword evidence="11" id="KW-1185">Reference proteome</keyword>
<protein>
    <submittedName>
        <fullName evidence="10">Ferredoxin-type protein NapG</fullName>
    </submittedName>
</protein>
<organism evidence="10 11">
    <name type="scientific">Thioalbus denitrificans</name>
    <dbReference type="NCBI Taxonomy" id="547122"/>
    <lineage>
        <taxon>Bacteria</taxon>
        <taxon>Pseudomonadati</taxon>
        <taxon>Pseudomonadota</taxon>
        <taxon>Gammaproteobacteria</taxon>
        <taxon>Chromatiales</taxon>
        <taxon>Ectothiorhodospiraceae</taxon>
        <taxon>Thioalbus</taxon>
    </lineage>
</organism>
<evidence type="ECO:0000313" key="11">
    <source>
        <dbReference type="Proteomes" id="UP000252707"/>
    </source>
</evidence>
<dbReference type="NCBIfam" id="TIGR00397">
    <property type="entry name" value="mauM_napG"/>
    <property type="match status" value="1"/>
</dbReference>
<evidence type="ECO:0000256" key="5">
    <source>
        <dbReference type="ARBA" id="ARBA00022982"/>
    </source>
</evidence>
<dbReference type="CDD" id="cd16373">
    <property type="entry name" value="DMSOR_beta_like"/>
    <property type="match status" value="1"/>
</dbReference>
<feature type="domain" description="4Fe-4S ferredoxin-type" evidence="9">
    <location>
        <begin position="98"/>
        <end position="129"/>
    </location>
</feature>
<evidence type="ECO:0000256" key="1">
    <source>
        <dbReference type="ARBA" id="ARBA00022448"/>
    </source>
</evidence>
<keyword evidence="1" id="KW-0813">Transport</keyword>
<dbReference type="AlphaFoldDB" id="A0A369CFT8"/>
<keyword evidence="2" id="KW-0004">4Fe-4S</keyword>
<evidence type="ECO:0000256" key="3">
    <source>
        <dbReference type="ARBA" id="ARBA00022723"/>
    </source>
</evidence>
<evidence type="ECO:0000256" key="7">
    <source>
        <dbReference type="ARBA" id="ARBA00023014"/>
    </source>
</evidence>
<reference evidence="10 11" key="1">
    <citation type="submission" date="2018-07" db="EMBL/GenBank/DDBJ databases">
        <title>Genomic Encyclopedia of Type Strains, Phase IV (KMG-IV): sequencing the most valuable type-strain genomes for metagenomic binning, comparative biology and taxonomic classification.</title>
        <authorList>
            <person name="Goeker M."/>
        </authorList>
    </citation>
    <scope>NUCLEOTIDE SEQUENCE [LARGE SCALE GENOMIC DNA]</scope>
    <source>
        <strain evidence="10 11">DSM 26407</strain>
    </source>
</reference>
<dbReference type="InterPro" id="IPR017896">
    <property type="entry name" value="4Fe4S_Fe-S-bd"/>
</dbReference>
<dbReference type="GO" id="GO:0046872">
    <property type="term" value="F:metal ion binding"/>
    <property type="evidence" value="ECO:0007669"/>
    <property type="project" value="UniProtKB-KW"/>
</dbReference>
<keyword evidence="5" id="KW-0249">Electron transport</keyword>
<feature type="domain" description="4Fe-4S ferredoxin-type" evidence="9">
    <location>
        <begin position="185"/>
        <end position="216"/>
    </location>
</feature>
<feature type="region of interest" description="Disordered" evidence="8">
    <location>
        <begin position="268"/>
        <end position="291"/>
    </location>
</feature>
<keyword evidence="4" id="KW-0677">Repeat</keyword>
<keyword evidence="6" id="KW-0408">Iron</keyword>
<evidence type="ECO:0000256" key="2">
    <source>
        <dbReference type="ARBA" id="ARBA00022485"/>
    </source>
</evidence>
<dbReference type="GO" id="GO:0051539">
    <property type="term" value="F:4 iron, 4 sulfur cluster binding"/>
    <property type="evidence" value="ECO:0007669"/>
    <property type="project" value="UniProtKB-KW"/>
</dbReference>
<dbReference type="InterPro" id="IPR050572">
    <property type="entry name" value="Fe-S_Ferredoxin"/>
</dbReference>
<dbReference type="OrthoDB" id="9808559at2"/>
<proteinExistence type="predicted"/>
<dbReference type="NCBIfam" id="NF007012">
    <property type="entry name" value="PRK09476.1"/>
    <property type="match status" value="1"/>
</dbReference>
<feature type="domain" description="4Fe-4S ferredoxin-type" evidence="9">
    <location>
        <begin position="138"/>
        <end position="174"/>
    </location>
</feature>
<dbReference type="Proteomes" id="UP000252707">
    <property type="component" value="Unassembled WGS sequence"/>
</dbReference>